<comment type="similarity">
    <text evidence="7">Belongs to the binding-protein-dependent transport system permease family.</text>
</comment>
<evidence type="ECO:0000256" key="6">
    <source>
        <dbReference type="ARBA" id="ARBA00023136"/>
    </source>
</evidence>
<dbReference type="PANTHER" id="PTHR43163">
    <property type="entry name" value="DIPEPTIDE TRANSPORT SYSTEM PERMEASE PROTEIN DPPB-RELATED"/>
    <property type="match status" value="1"/>
</dbReference>
<dbReference type="Pfam" id="PF19300">
    <property type="entry name" value="BPD_transp_1_N"/>
    <property type="match status" value="1"/>
</dbReference>
<feature type="transmembrane region" description="Helical" evidence="7">
    <location>
        <begin position="277"/>
        <end position="302"/>
    </location>
</feature>
<dbReference type="AlphaFoldDB" id="A0A4Z0GQF6"/>
<dbReference type="Pfam" id="PF00528">
    <property type="entry name" value="BPD_transp_1"/>
    <property type="match status" value="1"/>
</dbReference>
<keyword evidence="10" id="KW-1185">Reference proteome</keyword>
<dbReference type="PANTHER" id="PTHR43163:SF6">
    <property type="entry name" value="DIPEPTIDE TRANSPORT SYSTEM PERMEASE PROTEIN DPPB-RELATED"/>
    <property type="match status" value="1"/>
</dbReference>
<feature type="transmembrane region" description="Helical" evidence="7">
    <location>
        <begin position="231"/>
        <end position="257"/>
    </location>
</feature>
<sequence length="315" mass="34702">MKGFLKFMFKRVIYMIVTLLLISSVTFLLMQKLPGSPYGNEEKLTNVQKAVMNHQYGLDKPVVVQYLYYMVGVAKGNLGVSLQFGNQPVSKIIATRIGPSVQLGIQALIIGTVVGILFGIISARFQNTWLDTSTSLFAILGGSVPNFVFAVLLQLFFAIDLKWLPIGLWDNGFASSILPSLALAITPMADSARFIRTEMIDVLHSDYIELARSTGVDEWTVAFRYGLRNAVIPLITILGPMVASLLTGSLVVEQIFAVPGIGEQFTKSILSNDYFTIMGLTILYSTLLVIVILIVDILYVLIDPRIRLIGGTRDE</sequence>
<reference evidence="9 10" key="1">
    <citation type="journal article" date="2015" name="Int. J. Syst. Evol. Microbiol.">
        <title>Sporolactobacillus shoreae sp. nov. and Sporolactobacillus spathodeae sp. nov., two spore-forming lactic acid bacteria isolated from tree barks in Thailand.</title>
        <authorList>
            <person name="Thamacharoensuk T."/>
            <person name="Kitahara M."/>
            <person name="Ohkuma M."/>
            <person name="Thongchul N."/>
            <person name="Tanasupawat S."/>
        </authorList>
    </citation>
    <scope>NUCLEOTIDE SEQUENCE [LARGE SCALE GENOMIC DNA]</scope>
    <source>
        <strain evidence="9 10">BK92</strain>
    </source>
</reference>
<evidence type="ECO:0000256" key="4">
    <source>
        <dbReference type="ARBA" id="ARBA00022692"/>
    </source>
</evidence>
<feature type="transmembrane region" description="Helical" evidence="7">
    <location>
        <begin position="135"/>
        <end position="159"/>
    </location>
</feature>
<dbReference type="Gene3D" id="1.10.3720.10">
    <property type="entry name" value="MetI-like"/>
    <property type="match status" value="1"/>
</dbReference>
<accession>A0A4Z0GQF6</accession>
<dbReference type="InterPro" id="IPR000515">
    <property type="entry name" value="MetI-like"/>
</dbReference>
<keyword evidence="6 7" id="KW-0472">Membrane</keyword>
<dbReference type="PROSITE" id="PS50928">
    <property type="entry name" value="ABC_TM1"/>
    <property type="match status" value="1"/>
</dbReference>
<organism evidence="9 10">
    <name type="scientific">Sporolactobacillus shoreae</name>
    <dbReference type="NCBI Taxonomy" id="1465501"/>
    <lineage>
        <taxon>Bacteria</taxon>
        <taxon>Bacillati</taxon>
        <taxon>Bacillota</taxon>
        <taxon>Bacilli</taxon>
        <taxon>Bacillales</taxon>
        <taxon>Sporolactobacillaceae</taxon>
        <taxon>Sporolactobacillus</taxon>
    </lineage>
</organism>
<protein>
    <submittedName>
        <fullName evidence="9">ABC transporter permease</fullName>
    </submittedName>
</protein>
<evidence type="ECO:0000256" key="1">
    <source>
        <dbReference type="ARBA" id="ARBA00004651"/>
    </source>
</evidence>
<evidence type="ECO:0000256" key="5">
    <source>
        <dbReference type="ARBA" id="ARBA00022989"/>
    </source>
</evidence>
<dbReference type="InterPro" id="IPR045621">
    <property type="entry name" value="BPD_transp_1_N"/>
</dbReference>
<dbReference type="CDD" id="cd06261">
    <property type="entry name" value="TM_PBP2"/>
    <property type="match status" value="1"/>
</dbReference>
<evidence type="ECO:0000256" key="2">
    <source>
        <dbReference type="ARBA" id="ARBA00022448"/>
    </source>
</evidence>
<name>A0A4Z0GQF6_9BACL</name>
<evidence type="ECO:0000313" key="10">
    <source>
        <dbReference type="Proteomes" id="UP000298347"/>
    </source>
</evidence>
<dbReference type="GO" id="GO:0005886">
    <property type="term" value="C:plasma membrane"/>
    <property type="evidence" value="ECO:0007669"/>
    <property type="project" value="UniProtKB-SubCell"/>
</dbReference>
<proteinExistence type="inferred from homology"/>
<dbReference type="GO" id="GO:0055085">
    <property type="term" value="P:transmembrane transport"/>
    <property type="evidence" value="ECO:0007669"/>
    <property type="project" value="InterPro"/>
</dbReference>
<dbReference type="SUPFAM" id="SSF161098">
    <property type="entry name" value="MetI-like"/>
    <property type="match status" value="1"/>
</dbReference>
<feature type="transmembrane region" description="Helical" evidence="7">
    <location>
        <begin position="103"/>
        <end position="123"/>
    </location>
</feature>
<keyword evidence="5 7" id="KW-1133">Transmembrane helix</keyword>
<keyword evidence="3" id="KW-1003">Cell membrane</keyword>
<feature type="domain" description="ABC transmembrane type-1" evidence="8">
    <location>
        <begin position="97"/>
        <end position="299"/>
    </location>
</feature>
<evidence type="ECO:0000313" key="9">
    <source>
        <dbReference type="EMBL" id="TGA98979.1"/>
    </source>
</evidence>
<dbReference type="Proteomes" id="UP000298347">
    <property type="component" value="Unassembled WGS sequence"/>
</dbReference>
<dbReference type="EMBL" id="SRJD01000005">
    <property type="protein sequence ID" value="TGA98979.1"/>
    <property type="molecule type" value="Genomic_DNA"/>
</dbReference>
<comment type="caution">
    <text evidence="9">The sequence shown here is derived from an EMBL/GenBank/DDBJ whole genome shotgun (WGS) entry which is preliminary data.</text>
</comment>
<feature type="transmembrane region" description="Helical" evidence="7">
    <location>
        <begin position="171"/>
        <end position="189"/>
    </location>
</feature>
<dbReference type="OrthoDB" id="24153at2"/>
<dbReference type="InterPro" id="IPR035906">
    <property type="entry name" value="MetI-like_sf"/>
</dbReference>
<evidence type="ECO:0000256" key="3">
    <source>
        <dbReference type="ARBA" id="ARBA00022475"/>
    </source>
</evidence>
<feature type="transmembrane region" description="Helical" evidence="7">
    <location>
        <begin position="12"/>
        <end position="30"/>
    </location>
</feature>
<gene>
    <name evidence="9" type="ORF">E4665_06570</name>
</gene>
<evidence type="ECO:0000256" key="7">
    <source>
        <dbReference type="RuleBase" id="RU363032"/>
    </source>
</evidence>
<keyword evidence="4 7" id="KW-0812">Transmembrane</keyword>
<comment type="subcellular location">
    <subcellularLocation>
        <location evidence="1 7">Cell membrane</location>
        <topology evidence="1 7">Multi-pass membrane protein</topology>
    </subcellularLocation>
</comment>
<keyword evidence="2 7" id="KW-0813">Transport</keyword>
<evidence type="ECO:0000259" key="8">
    <source>
        <dbReference type="PROSITE" id="PS50928"/>
    </source>
</evidence>